<keyword evidence="25" id="KW-1185">Reference proteome</keyword>
<evidence type="ECO:0000256" key="10">
    <source>
        <dbReference type="ARBA" id="ARBA00022759"/>
    </source>
</evidence>
<keyword evidence="18" id="KW-0917">Virion maturation</keyword>
<dbReference type="InterPro" id="IPR001584">
    <property type="entry name" value="Integrase_cat-core"/>
</dbReference>
<keyword evidence="17" id="KW-0239">DNA-directed DNA polymerase</keyword>
<evidence type="ECO:0000256" key="11">
    <source>
        <dbReference type="ARBA" id="ARBA00022801"/>
    </source>
</evidence>
<name>A0A177TF55_9BASI</name>
<feature type="compositionally biased region" description="Polar residues" evidence="23">
    <location>
        <begin position="178"/>
        <end position="188"/>
    </location>
</feature>
<dbReference type="Pfam" id="PF22936">
    <property type="entry name" value="Pol_BBD"/>
    <property type="match status" value="1"/>
</dbReference>
<keyword evidence="13" id="KW-0460">Magnesium</keyword>
<dbReference type="GO" id="GO:0004190">
    <property type="term" value="F:aspartic-type endopeptidase activity"/>
    <property type="evidence" value="ECO:0007669"/>
    <property type="project" value="UniProtKB-KW"/>
</dbReference>
<evidence type="ECO:0000256" key="21">
    <source>
        <dbReference type="ARBA" id="ARBA00048173"/>
    </source>
</evidence>
<evidence type="ECO:0000256" key="14">
    <source>
        <dbReference type="ARBA" id="ARBA00022884"/>
    </source>
</evidence>
<keyword evidence="20" id="KW-0511">Multifunctional enzyme</keyword>
<keyword evidence="6" id="KW-0540">Nuclease</keyword>
<keyword evidence="3" id="KW-1188">Viral release from host cell</keyword>
<keyword evidence="14" id="KW-0694">RNA-binding</keyword>
<dbReference type="Pfam" id="PF00665">
    <property type="entry name" value="rve"/>
    <property type="match status" value="1"/>
</dbReference>
<dbReference type="SUPFAM" id="SSF53098">
    <property type="entry name" value="Ribonuclease H-like"/>
    <property type="match status" value="1"/>
</dbReference>
<dbReference type="GO" id="GO:0005634">
    <property type="term" value="C:nucleus"/>
    <property type="evidence" value="ECO:0007669"/>
    <property type="project" value="UniProtKB-ARBA"/>
</dbReference>
<gene>
    <name evidence="24" type="ORF">A4X13_0g7436</name>
</gene>
<dbReference type="PANTHER" id="PTHR42648">
    <property type="entry name" value="TRANSPOSASE, PUTATIVE-RELATED"/>
    <property type="match status" value="1"/>
</dbReference>
<evidence type="ECO:0000256" key="12">
    <source>
        <dbReference type="ARBA" id="ARBA00022840"/>
    </source>
</evidence>
<dbReference type="InterPro" id="IPR057670">
    <property type="entry name" value="SH3_retrovirus"/>
</dbReference>
<keyword evidence="16" id="KW-0695">RNA-directed DNA polymerase</keyword>
<evidence type="ECO:0000256" key="1">
    <source>
        <dbReference type="ARBA" id="ARBA00002180"/>
    </source>
</evidence>
<dbReference type="GO" id="GO:0004519">
    <property type="term" value="F:endonuclease activity"/>
    <property type="evidence" value="ECO:0007669"/>
    <property type="project" value="UniProtKB-KW"/>
</dbReference>
<accession>A0A177TF55</accession>
<dbReference type="InterPro" id="IPR039537">
    <property type="entry name" value="Retrotran_Ty1/copia-like"/>
</dbReference>
<dbReference type="Proteomes" id="UP000077521">
    <property type="component" value="Unassembled WGS sequence"/>
</dbReference>
<keyword evidence="11" id="KW-0378">Hydrolase</keyword>
<dbReference type="PANTHER" id="PTHR42648:SF11">
    <property type="entry name" value="TRANSPOSON TY4-P GAG-POL POLYPROTEIN"/>
    <property type="match status" value="1"/>
</dbReference>
<keyword evidence="12" id="KW-0067">ATP-binding</keyword>
<feature type="compositionally biased region" description="Basic and acidic residues" evidence="23">
    <location>
        <begin position="633"/>
        <end position="642"/>
    </location>
</feature>
<proteinExistence type="predicted"/>
<dbReference type="PROSITE" id="PS50994">
    <property type="entry name" value="INTEGRASE"/>
    <property type="match status" value="1"/>
</dbReference>
<evidence type="ECO:0000256" key="6">
    <source>
        <dbReference type="ARBA" id="ARBA00022722"/>
    </source>
</evidence>
<dbReference type="InterPro" id="IPR036397">
    <property type="entry name" value="RNaseH_sf"/>
</dbReference>
<evidence type="ECO:0000256" key="7">
    <source>
        <dbReference type="ARBA" id="ARBA00022723"/>
    </source>
</evidence>
<dbReference type="InterPro" id="IPR043502">
    <property type="entry name" value="DNA/RNA_pol_sf"/>
</dbReference>
<comment type="catalytic activity">
    <reaction evidence="21">
        <text>DNA(n) + a 2'-deoxyribonucleoside 5'-triphosphate = DNA(n+1) + diphosphate</text>
        <dbReference type="Rhea" id="RHEA:22508"/>
        <dbReference type="Rhea" id="RHEA-COMP:17339"/>
        <dbReference type="Rhea" id="RHEA-COMP:17340"/>
        <dbReference type="ChEBI" id="CHEBI:33019"/>
        <dbReference type="ChEBI" id="CHEBI:61560"/>
        <dbReference type="ChEBI" id="CHEBI:173112"/>
        <dbReference type="EC" id="2.7.7.49"/>
    </reaction>
</comment>
<keyword evidence="2" id="KW-0815">Transposition</keyword>
<dbReference type="GO" id="GO:0003887">
    <property type="term" value="F:DNA-directed DNA polymerase activity"/>
    <property type="evidence" value="ECO:0007669"/>
    <property type="project" value="UniProtKB-KW"/>
</dbReference>
<dbReference type="GO" id="GO:0006508">
    <property type="term" value="P:proteolysis"/>
    <property type="evidence" value="ECO:0007669"/>
    <property type="project" value="UniProtKB-KW"/>
</dbReference>
<dbReference type="GO" id="GO:0046872">
    <property type="term" value="F:metal ion binding"/>
    <property type="evidence" value="ECO:0007669"/>
    <property type="project" value="UniProtKB-KW"/>
</dbReference>
<dbReference type="InterPro" id="IPR054722">
    <property type="entry name" value="PolX-like_BBD"/>
</dbReference>
<dbReference type="Pfam" id="PF07727">
    <property type="entry name" value="RVT_2"/>
    <property type="match status" value="1"/>
</dbReference>
<dbReference type="SUPFAM" id="SSF56672">
    <property type="entry name" value="DNA/RNA polymerases"/>
    <property type="match status" value="1"/>
</dbReference>
<evidence type="ECO:0000256" key="22">
    <source>
        <dbReference type="ARBA" id="ARBA00049244"/>
    </source>
</evidence>
<evidence type="ECO:0000313" key="25">
    <source>
        <dbReference type="Proteomes" id="UP000077521"/>
    </source>
</evidence>
<reference evidence="24" key="2">
    <citation type="journal article" date="2019" name="IMA Fungus">
        <title>Genome sequencing and comparison of five Tilletia species to identify candidate genes for the detection of regulated species infecting wheat.</title>
        <authorList>
            <person name="Nguyen H.D.T."/>
            <person name="Sultana T."/>
            <person name="Kesanakurti P."/>
            <person name="Hambleton S."/>
        </authorList>
    </citation>
    <scope>NUCLEOTIDE SEQUENCE</scope>
    <source>
        <strain evidence="24">DAOMC 236416</strain>
    </source>
</reference>
<dbReference type="EMBL" id="LWDF02000920">
    <property type="protein sequence ID" value="KAE8241390.1"/>
    <property type="molecule type" value="Genomic_DNA"/>
</dbReference>
<dbReference type="InterPro" id="IPR012337">
    <property type="entry name" value="RNaseH-like_sf"/>
</dbReference>
<keyword evidence="8" id="KW-0547">Nucleotide-binding</keyword>
<evidence type="ECO:0000256" key="2">
    <source>
        <dbReference type="ARBA" id="ARBA00022578"/>
    </source>
</evidence>
<comment type="catalytic activity">
    <reaction evidence="22">
        <text>DNA(n) + a 2'-deoxyribonucleoside 5'-triphosphate = DNA(n+1) + diphosphate</text>
        <dbReference type="Rhea" id="RHEA:22508"/>
        <dbReference type="Rhea" id="RHEA-COMP:17339"/>
        <dbReference type="Rhea" id="RHEA-COMP:17340"/>
        <dbReference type="ChEBI" id="CHEBI:33019"/>
        <dbReference type="ChEBI" id="CHEBI:61560"/>
        <dbReference type="ChEBI" id="CHEBI:173112"/>
        <dbReference type="EC" id="2.7.7.7"/>
    </reaction>
</comment>
<sequence length="1238" mass="138609">MCPDRRRFERYRELTGDQVRSVSVASGDSVPVVGIGTIKLPVVTANGNTTKILTLRNTLHVPGLAVNLISVPTLQLEHTDVLFTKQGATIFTKYDELHANMDPRQKASVLWSTSALEGAAHVAQEVENGSLPDPPEGSTLTQPSQDVGNERGQDATAGADQSELRWADGPTQVGVTIDHNNSGTSSPSGVDGGASKRRKLIKLISQVPRGAHGRALLHHRRFAHSGFQALAKMARQGKLDGMTESQLLTAARELQVCNSCLDTRMARIKFGKGKTQYKCRNDLWHVDVVGPFQETGGFQYFLTVVDEYSRRNWVRLLRTKGEAFGHLRDLCTLEERQTGIKLKIIRSDNGGEFTSNEAKDWARTNGIVWQYTTPYTSVQNGVAERMNRTIQQRARAMLHGAGAGHYLWPNAVITASHITNLLPSKAISDKIPLERWEGRPVDSSHLRVWGCVAWIKIHDAQRTEGKLSARGLRGMMIGYGLEQKAWMIFTPSHPTKKVHLSRDVRFDESTRFVDSVLSERNPMMPSAEQYEDMLEVDWDNSTEDSVTIDTDLAHVQRAPDVNTRELVDDRGWNNISLPQPRSPAPRESSPGFIEIEKLLSPQELLSSPLMEQSLDIPDISPVLGPRPSDGIGADEHIPDLRPPDPPPIPPGPSLQNGATPPWTERMLRAHAKHVREHRVGADGEAIEPEEPIFYALAVSLSEDTEKKIRLSADGEELEPVSYREAQQRQDWPKWKQAMDEQLKALDGMHTWDVMELPPDRKAIGSRWVYKLKLDENGNAARWKARLVAQGFTQVEGIDFTETFAPVARLDTLRVLLALSVHHGWSILQLDVVTAYLNGDLDEEVYIQQPPGYEKRDKQGRKLVCKLRLPLYGLKQAGRQWNTKFHQKLVERGYTQCKSEPCVYVRRNGGSFSIVLIYVDDVLVIAPNATAADKEKVWLSKTFDMTDGGPLRHFLGIKIKVEKDRIILSQQAYIKAVLDRFNLAHERTATTPGHGTMPLRAPEDFEPSREDIRLFAAMVGCLKWIAQTIRPDLSFICSVLSRFQARPTAEHIDHAKRALRFLKRTASEDLVFERASKDVLGLVGYTDSDFAGDVETSRSTTGFVFYIHGNPVSWSSRLQISVAMSTVEAEYIALAEGLREGLWLRNLLTELGFPPQVPFQIHTDNEGTRSIARNPEAHKRTKHIALRYHAVRERAKAGEIDVIRVDTHDNPADVLTKSLPGPKLVDARTKLHVVHAELE</sequence>
<evidence type="ECO:0000256" key="17">
    <source>
        <dbReference type="ARBA" id="ARBA00022932"/>
    </source>
</evidence>
<keyword evidence="19" id="KW-0233">DNA recombination</keyword>
<keyword evidence="7" id="KW-0479">Metal-binding</keyword>
<evidence type="ECO:0000256" key="15">
    <source>
        <dbReference type="ARBA" id="ARBA00022908"/>
    </source>
</evidence>
<evidence type="ECO:0000256" key="18">
    <source>
        <dbReference type="ARBA" id="ARBA00023113"/>
    </source>
</evidence>
<feature type="region of interest" description="Disordered" evidence="23">
    <location>
        <begin position="127"/>
        <end position="195"/>
    </location>
</feature>
<organism evidence="24 25">
    <name type="scientific">Tilletia indica</name>
    <dbReference type="NCBI Taxonomy" id="43049"/>
    <lineage>
        <taxon>Eukaryota</taxon>
        <taxon>Fungi</taxon>
        <taxon>Dikarya</taxon>
        <taxon>Basidiomycota</taxon>
        <taxon>Ustilaginomycotina</taxon>
        <taxon>Exobasidiomycetes</taxon>
        <taxon>Tilletiales</taxon>
        <taxon>Tilletiaceae</taxon>
        <taxon>Tilletia</taxon>
    </lineage>
</organism>
<evidence type="ECO:0000256" key="5">
    <source>
        <dbReference type="ARBA" id="ARBA00022695"/>
    </source>
</evidence>
<keyword evidence="17" id="KW-0808">Transferase</keyword>
<evidence type="ECO:0000256" key="4">
    <source>
        <dbReference type="ARBA" id="ARBA00022670"/>
    </source>
</evidence>
<keyword evidence="15" id="KW-0229">DNA integration</keyword>
<dbReference type="GO" id="GO:0015074">
    <property type="term" value="P:DNA integration"/>
    <property type="evidence" value="ECO:0007669"/>
    <property type="project" value="UniProtKB-KW"/>
</dbReference>
<dbReference type="InterPro" id="IPR013103">
    <property type="entry name" value="RVT_2"/>
</dbReference>
<dbReference type="CDD" id="cd09272">
    <property type="entry name" value="RNase_HI_RT_Ty1"/>
    <property type="match status" value="1"/>
</dbReference>
<feature type="compositionally biased region" description="Pro residues" evidence="23">
    <location>
        <begin position="643"/>
        <end position="652"/>
    </location>
</feature>
<dbReference type="GO" id="GO:0003723">
    <property type="term" value="F:RNA binding"/>
    <property type="evidence" value="ECO:0007669"/>
    <property type="project" value="UniProtKB-KW"/>
</dbReference>
<feature type="compositionally biased region" description="Polar residues" evidence="23">
    <location>
        <begin position="138"/>
        <end position="147"/>
    </location>
</feature>
<reference evidence="24" key="1">
    <citation type="submission" date="2016-04" db="EMBL/GenBank/DDBJ databases">
        <authorList>
            <person name="Nguyen H.D."/>
            <person name="Samba Siva P."/>
            <person name="Cullis J."/>
            <person name="Levesque C.A."/>
            <person name="Hambleton S."/>
        </authorList>
    </citation>
    <scope>NUCLEOTIDE SEQUENCE</scope>
    <source>
        <strain evidence="24">DAOMC 236416</strain>
    </source>
</reference>
<dbReference type="GO" id="GO:0006310">
    <property type="term" value="P:DNA recombination"/>
    <property type="evidence" value="ECO:0007669"/>
    <property type="project" value="UniProtKB-KW"/>
</dbReference>
<protein>
    <submittedName>
        <fullName evidence="24">Uncharacterized protein</fullName>
    </submittedName>
</protein>
<comment type="caution">
    <text evidence="24">The sequence shown here is derived from an EMBL/GenBank/DDBJ whole genome shotgun (WGS) entry which is preliminary data.</text>
</comment>
<dbReference type="GO" id="GO:0005524">
    <property type="term" value="F:ATP binding"/>
    <property type="evidence" value="ECO:0007669"/>
    <property type="project" value="UniProtKB-KW"/>
</dbReference>
<dbReference type="GO" id="GO:0032196">
    <property type="term" value="P:transposition"/>
    <property type="evidence" value="ECO:0007669"/>
    <property type="project" value="UniProtKB-KW"/>
</dbReference>
<evidence type="ECO:0000256" key="9">
    <source>
        <dbReference type="ARBA" id="ARBA00022750"/>
    </source>
</evidence>
<keyword evidence="5" id="KW-0548">Nucleotidyltransferase</keyword>
<feature type="region of interest" description="Disordered" evidence="23">
    <location>
        <begin position="616"/>
        <end position="660"/>
    </location>
</feature>
<evidence type="ECO:0000256" key="8">
    <source>
        <dbReference type="ARBA" id="ARBA00022741"/>
    </source>
</evidence>
<evidence type="ECO:0000256" key="23">
    <source>
        <dbReference type="SAM" id="MobiDB-lite"/>
    </source>
</evidence>
<evidence type="ECO:0000256" key="16">
    <source>
        <dbReference type="ARBA" id="ARBA00022918"/>
    </source>
</evidence>
<dbReference type="Gene3D" id="3.30.420.10">
    <property type="entry name" value="Ribonuclease H-like superfamily/Ribonuclease H"/>
    <property type="match status" value="1"/>
</dbReference>
<comment type="function">
    <text evidence="1">The aspartyl protease (PR) mediates the proteolytic cleavages of the Gag and Gag-Pol polyproteins after assembly of the VLP.</text>
</comment>
<evidence type="ECO:0000256" key="3">
    <source>
        <dbReference type="ARBA" id="ARBA00022612"/>
    </source>
</evidence>
<dbReference type="AlphaFoldDB" id="A0A177TF55"/>
<evidence type="ECO:0000256" key="19">
    <source>
        <dbReference type="ARBA" id="ARBA00023172"/>
    </source>
</evidence>
<keyword evidence="9" id="KW-0064">Aspartyl protease</keyword>
<keyword evidence="10" id="KW-0255">Endonuclease</keyword>
<evidence type="ECO:0000256" key="20">
    <source>
        <dbReference type="ARBA" id="ARBA00023268"/>
    </source>
</evidence>
<dbReference type="GO" id="GO:0003964">
    <property type="term" value="F:RNA-directed DNA polymerase activity"/>
    <property type="evidence" value="ECO:0007669"/>
    <property type="project" value="UniProtKB-KW"/>
</dbReference>
<evidence type="ECO:0000313" key="24">
    <source>
        <dbReference type="EMBL" id="KAE8241390.1"/>
    </source>
</evidence>
<evidence type="ECO:0000256" key="13">
    <source>
        <dbReference type="ARBA" id="ARBA00022842"/>
    </source>
</evidence>
<keyword evidence="4" id="KW-0645">Protease</keyword>
<dbReference type="Pfam" id="PF25597">
    <property type="entry name" value="SH3_retrovirus"/>
    <property type="match status" value="1"/>
</dbReference>